<evidence type="ECO:0000313" key="1">
    <source>
        <dbReference type="EMBL" id="RFA16379.1"/>
    </source>
</evidence>
<dbReference type="EMBL" id="NBXB01000011">
    <property type="protein sequence ID" value="RFA16379.1"/>
    <property type="molecule type" value="Genomic_DNA"/>
</dbReference>
<sequence>MNIEPRDEKIVSPPDHPIEFLAKLLREDLFELRDGLLPPDIVDHVTQATLLIEVLSEREV</sequence>
<dbReference type="RefSeq" id="WP_116410248.1">
    <property type="nucleotide sequence ID" value="NZ_NBXB01000011.1"/>
</dbReference>
<evidence type="ECO:0000313" key="2">
    <source>
        <dbReference type="Proteomes" id="UP000256541"/>
    </source>
</evidence>
<dbReference type="OrthoDB" id="9904837at2"/>
<gene>
    <name evidence="1" type="ORF">B7R22_02510</name>
</gene>
<dbReference type="Proteomes" id="UP000256541">
    <property type="component" value="Unassembled WGS sequence"/>
</dbReference>
<accession>A0A3E0W3Q7</accession>
<reference evidence="1 2" key="1">
    <citation type="submission" date="2017-04" db="EMBL/GenBank/DDBJ databases">
        <title>Comparative genome analysis of Subtercola boreus.</title>
        <authorList>
            <person name="Cho Y.-J."/>
            <person name="Cho A."/>
            <person name="Kim O.-S."/>
            <person name="Lee J.-I."/>
        </authorList>
    </citation>
    <scope>NUCLEOTIDE SEQUENCE [LARGE SCALE GENOMIC DNA]</scope>
    <source>
        <strain evidence="1 2">P27479</strain>
    </source>
</reference>
<proteinExistence type="predicted"/>
<dbReference type="AlphaFoldDB" id="A0A3E0W3Q7"/>
<organism evidence="1 2">
    <name type="scientific">Subtercola boreus</name>
    <dbReference type="NCBI Taxonomy" id="120213"/>
    <lineage>
        <taxon>Bacteria</taxon>
        <taxon>Bacillati</taxon>
        <taxon>Actinomycetota</taxon>
        <taxon>Actinomycetes</taxon>
        <taxon>Micrococcales</taxon>
        <taxon>Microbacteriaceae</taxon>
        <taxon>Subtercola</taxon>
    </lineage>
</organism>
<comment type="caution">
    <text evidence="1">The sequence shown here is derived from an EMBL/GenBank/DDBJ whole genome shotgun (WGS) entry which is preliminary data.</text>
</comment>
<protein>
    <recommendedName>
        <fullName evidence="3">Segregation/condensation protein A</fullName>
    </recommendedName>
</protein>
<evidence type="ECO:0008006" key="3">
    <source>
        <dbReference type="Google" id="ProtNLM"/>
    </source>
</evidence>
<name>A0A3E0W3Q7_9MICO</name>